<keyword evidence="2" id="KW-0645">Protease</keyword>
<keyword evidence="3" id="KW-1185">Reference proteome</keyword>
<dbReference type="InterPro" id="IPR022742">
    <property type="entry name" value="Hydrolase_4"/>
</dbReference>
<dbReference type="EC" id="3.1.-.-" evidence="2"/>
<gene>
    <name evidence="2" type="ORF">QTG54_013237</name>
</gene>
<organism evidence="2 3">
    <name type="scientific">Skeletonema marinoi</name>
    <dbReference type="NCBI Taxonomy" id="267567"/>
    <lineage>
        <taxon>Eukaryota</taxon>
        <taxon>Sar</taxon>
        <taxon>Stramenopiles</taxon>
        <taxon>Ochrophyta</taxon>
        <taxon>Bacillariophyta</taxon>
        <taxon>Coscinodiscophyceae</taxon>
        <taxon>Thalassiosirophycidae</taxon>
        <taxon>Thalassiosirales</taxon>
        <taxon>Skeletonemataceae</taxon>
        <taxon>Skeletonema</taxon>
        <taxon>Skeletonema marinoi-dohrnii complex</taxon>
    </lineage>
</organism>
<dbReference type="AlphaFoldDB" id="A0AAD8XY94"/>
<dbReference type="SUPFAM" id="SSF53474">
    <property type="entry name" value="alpha/beta-Hydrolases"/>
    <property type="match status" value="1"/>
</dbReference>
<sequence>MAISNKISNQPAALIAIITLASAAAVTLAFQQHHKKTTAANRNHPQNNMSSYLSKEAMIEAAGPPSLPDGFIVDSFTNSRSQSIFTIHLPRADMSVPPKAMFVLVHGTAEHCCRKGYIGLYESLSKAGVDVYSMDNHGNGRSDGEPRGYTESIDDYVEETIEYIQLVQKSKYEQDQCPPLVVMGHSLGGCIAVMTALKMGSGKSDISLILSSPALGVDMNLELKVQKFFAPVIDFVCPKARIVDVVDAVEMSRNEEAVKAYIDDPLCPIGKMIAHTAIATDKAFDYAKQRRGEIYCPTLMLHSPDDKCTSQKASEDFFANIGTALEDKRYLKLNGMYHETLEEPETERIVKSIVTFVASGGKEFVEDVGNGGVVEMFL</sequence>
<evidence type="ECO:0000313" key="2">
    <source>
        <dbReference type="EMBL" id="KAK1736101.1"/>
    </source>
</evidence>
<dbReference type="Proteomes" id="UP001224775">
    <property type="component" value="Unassembled WGS sequence"/>
</dbReference>
<dbReference type="PANTHER" id="PTHR11614">
    <property type="entry name" value="PHOSPHOLIPASE-RELATED"/>
    <property type="match status" value="1"/>
</dbReference>
<dbReference type="EMBL" id="JATAAI010000030">
    <property type="protein sequence ID" value="KAK1736101.1"/>
    <property type="molecule type" value="Genomic_DNA"/>
</dbReference>
<feature type="domain" description="Serine aminopeptidase S33" evidence="1">
    <location>
        <begin position="97"/>
        <end position="345"/>
    </location>
</feature>
<dbReference type="Gene3D" id="3.40.50.1820">
    <property type="entry name" value="alpha/beta hydrolase"/>
    <property type="match status" value="1"/>
</dbReference>
<reference evidence="2" key="1">
    <citation type="submission" date="2023-06" db="EMBL/GenBank/DDBJ databases">
        <title>Survivors Of The Sea: Transcriptome response of Skeletonema marinoi to long-term dormancy.</title>
        <authorList>
            <person name="Pinder M.I.M."/>
            <person name="Kourtchenko O."/>
            <person name="Robertson E.K."/>
            <person name="Larsson T."/>
            <person name="Maumus F."/>
            <person name="Osuna-Cruz C.M."/>
            <person name="Vancaester E."/>
            <person name="Stenow R."/>
            <person name="Vandepoele K."/>
            <person name="Ploug H."/>
            <person name="Bruchert V."/>
            <person name="Godhe A."/>
            <person name="Topel M."/>
        </authorList>
    </citation>
    <scope>NUCLEOTIDE SEQUENCE</scope>
    <source>
        <strain evidence="2">R05AC</strain>
    </source>
</reference>
<proteinExistence type="predicted"/>
<dbReference type="Pfam" id="PF12146">
    <property type="entry name" value="Hydrolase_4"/>
    <property type="match status" value="1"/>
</dbReference>
<evidence type="ECO:0000313" key="3">
    <source>
        <dbReference type="Proteomes" id="UP001224775"/>
    </source>
</evidence>
<protein>
    <submittedName>
        <fullName evidence="2">Serine aminopeptidase (Family S33)</fullName>
        <ecNumber evidence="2">3.1.-.-</ecNumber>
    </submittedName>
</protein>
<keyword evidence="2" id="KW-0031">Aminopeptidase</keyword>
<name>A0AAD8XY94_9STRA</name>
<dbReference type="InterPro" id="IPR029058">
    <property type="entry name" value="AB_hydrolase_fold"/>
</dbReference>
<accession>A0AAD8XY94</accession>
<evidence type="ECO:0000259" key="1">
    <source>
        <dbReference type="Pfam" id="PF12146"/>
    </source>
</evidence>
<dbReference type="GO" id="GO:0004177">
    <property type="term" value="F:aminopeptidase activity"/>
    <property type="evidence" value="ECO:0007669"/>
    <property type="project" value="UniProtKB-KW"/>
</dbReference>
<comment type="caution">
    <text evidence="2">The sequence shown here is derived from an EMBL/GenBank/DDBJ whole genome shotgun (WGS) entry which is preliminary data.</text>
</comment>
<dbReference type="InterPro" id="IPR051044">
    <property type="entry name" value="MAG_DAG_Lipase"/>
</dbReference>
<keyword evidence="2" id="KW-0378">Hydrolase</keyword>